<dbReference type="InterPro" id="IPR001680">
    <property type="entry name" value="WD40_rpt"/>
</dbReference>
<gene>
    <name evidence="2" type="ORF">BG60_22960</name>
</gene>
<accession>A0A656QBT5</accession>
<dbReference type="EMBL" id="JFHD01000034">
    <property type="protein sequence ID" value="KDR26436.1"/>
    <property type="molecule type" value="Genomic_DNA"/>
</dbReference>
<dbReference type="AlphaFoldDB" id="A0A656QBT5"/>
<feature type="domain" description="Anaphase-promoting complex subunit 4-like WD40" evidence="1">
    <location>
        <begin position="294"/>
        <end position="353"/>
    </location>
</feature>
<evidence type="ECO:0000259" key="1">
    <source>
        <dbReference type="Pfam" id="PF12894"/>
    </source>
</evidence>
<name>A0A656QBT5_9BURK</name>
<organism evidence="2 3">
    <name type="scientific">Caballeronia zhejiangensis</name>
    <dbReference type="NCBI Taxonomy" id="871203"/>
    <lineage>
        <taxon>Bacteria</taxon>
        <taxon>Pseudomonadati</taxon>
        <taxon>Pseudomonadota</taxon>
        <taxon>Betaproteobacteria</taxon>
        <taxon>Burkholderiales</taxon>
        <taxon>Burkholderiaceae</taxon>
        <taxon>Caballeronia</taxon>
    </lineage>
</organism>
<sequence length="366" mass="37516">MNVSAPTPLVELLGACWTAHASVTAATWNVGGTHAGFTLGDGTLVLASGEWEGGPQLKAHETRGVELIKATAPPPPLARFAIHDGASLGLAADADGGFLSAGDDGRLVQMDIDGNVRQLIAQHGRRIDHVAVSRSGVRAYASGALVRLIGAMESELTLPASSTALMFAPTAQRLAIAHAGGVTLWDTRAATSRLFACAGSPRAIAWSPDGRYLVAGTEGNALHGWRLPDGDDIELGGYALQPGSLSFSADGRVLVTSGGPRAVCWRFDPPDADDRPRECGVAGSAPVSVVACHPSLSLIAVGYRSGAVLLCQPGGADVLFVRANGGAAISALAWAPDGGRLAYGTEAGEIALVYLPHALFRISGSH</sequence>
<dbReference type="InterPro" id="IPR024977">
    <property type="entry name" value="Apc4-like_WD40_dom"/>
</dbReference>
<proteinExistence type="predicted"/>
<dbReference type="Pfam" id="PF12894">
    <property type="entry name" value="ANAPC4_WD40"/>
    <property type="match status" value="1"/>
</dbReference>
<dbReference type="InterPro" id="IPR015943">
    <property type="entry name" value="WD40/YVTN_repeat-like_dom_sf"/>
</dbReference>
<dbReference type="SMART" id="SM00320">
    <property type="entry name" value="WD40"/>
    <property type="match status" value="5"/>
</dbReference>
<dbReference type="RefSeq" id="WP_034473658.1">
    <property type="nucleotide sequence ID" value="NZ_CP084288.1"/>
</dbReference>
<dbReference type="Pfam" id="PF00400">
    <property type="entry name" value="WD40"/>
    <property type="match status" value="1"/>
</dbReference>
<dbReference type="PANTHER" id="PTHR19879">
    <property type="entry name" value="TRANSCRIPTION INITIATION FACTOR TFIID"/>
    <property type="match status" value="1"/>
</dbReference>
<evidence type="ECO:0000313" key="3">
    <source>
        <dbReference type="Proteomes" id="UP000027451"/>
    </source>
</evidence>
<comment type="caution">
    <text evidence="2">The sequence shown here is derived from an EMBL/GenBank/DDBJ whole genome shotgun (WGS) entry which is preliminary data.</text>
</comment>
<reference evidence="2 3" key="1">
    <citation type="submission" date="2014-03" db="EMBL/GenBank/DDBJ databases">
        <title>Draft Genome Sequences of Four Burkholderia Strains.</title>
        <authorList>
            <person name="Liu X.Y."/>
            <person name="Li C.X."/>
            <person name="Xu J.H."/>
        </authorList>
    </citation>
    <scope>NUCLEOTIDE SEQUENCE [LARGE SCALE GENOMIC DNA]</scope>
    <source>
        <strain evidence="2 3">OP-1</strain>
    </source>
</reference>
<dbReference type="SUPFAM" id="SSF82171">
    <property type="entry name" value="DPP6 N-terminal domain-like"/>
    <property type="match status" value="1"/>
</dbReference>
<protein>
    <recommendedName>
        <fullName evidence="1">Anaphase-promoting complex subunit 4-like WD40 domain-containing protein</fullName>
    </recommendedName>
</protein>
<evidence type="ECO:0000313" key="2">
    <source>
        <dbReference type="EMBL" id="KDR26436.1"/>
    </source>
</evidence>
<dbReference type="Proteomes" id="UP000027451">
    <property type="component" value="Unassembled WGS sequence"/>
</dbReference>
<dbReference type="PANTHER" id="PTHR19879:SF9">
    <property type="entry name" value="TRANSCRIPTION INITIATION FACTOR TFIID SUBUNIT 5"/>
    <property type="match status" value="1"/>
</dbReference>
<keyword evidence="3" id="KW-1185">Reference proteome</keyword>
<dbReference type="Gene3D" id="2.130.10.10">
    <property type="entry name" value="YVTN repeat-like/Quinoprotein amine dehydrogenase"/>
    <property type="match status" value="2"/>
</dbReference>